<organism evidence="2 3">
    <name type="scientific">Gemmobacter aquaticus</name>
    <dbReference type="NCBI Taxonomy" id="490185"/>
    <lineage>
        <taxon>Bacteria</taxon>
        <taxon>Pseudomonadati</taxon>
        <taxon>Pseudomonadota</taxon>
        <taxon>Alphaproteobacteria</taxon>
        <taxon>Rhodobacterales</taxon>
        <taxon>Paracoccaceae</taxon>
        <taxon>Gemmobacter</taxon>
    </lineage>
</organism>
<gene>
    <name evidence="2" type="ORF">GCM10010991_16470</name>
</gene>
<evidence type="ECO:0000313" key="2">
    <source>
        <dbReference type="EMBL" id="GGO31026.1"/>
    </source>
</evidence>
<keyword evidence="1" id="KW-0732">Signal</keyword>
<dbReference type="PROSITE" id="PS51257">
    <property type="entry name" value="PROKAR_LIPOPROTEIN"/>
    <property type="match status" value="1"/>
</dbReference>
<reference evidence="2 3" key="1">
    <citation type="journal article" date="2014" name="Int. J. Syst. Evol. Microbiol.">
        <title>Complete genome sequence of Corynebacterium casei LMG S-19264T (=DSM 44701T), isolated from a smear-ripened cheese.</title>
        <authorList>
            <consortium name="US DOE Joint Genome Institute (JGI-PGF)"/>
            <person name="Walter F."/>
            <person name="Albersmeier A."/>
            <person name="Kalinowski J."/>
            <person name="Ruckert C."/>
        </authorList>
    </citation>
    <scope>NUCLEOTIDE SEQUENCE [LARGE SCALE GENOMIC DNA]</scope>
    <source>
        <strain evidence="2 3">CGMCC 1.7029</strain>
    </source>
</reference>
<dbReference type="OrthoDB" id="7872928at2"/>
<evidence type="ECO:0000256" key="1">
    <source>
        <dbReference type="SAM" id="SignalP"/>
    </source>
</evidence>
<feature type="signal peptide" evidence="1">
    <location>
        <begin position="1"/>
        <end position="27"/>
    </location>
</feature>
<comment type="caution">
    <text evidence="2">The sequence shown here is derived from an EMBL/GenBank/DDBJ whole genome shotgun (WGS) entry which is preliminary data.</text>
</comment>
<evidence type="ECO:0000313" key="3">
    <source>
        <dbReference type="Proteomes" id="UP000598196"/>
    </source>
</evidence>
<protein>
    <recommendedName>
        <fullName evidence="4">Lipoprotein</fullName>
    </recommendedName>
</protein>
<accession>A0A917YKS6</accession>
<dbReference type="Proteomes" id="UP000598196">
    <property type="component" value="Unassembled WGS sequence"/>
</dbReference>
<evidence type="ECO:0008006" key="4">
    <source>
        <dbReference type="Google" id="ProtNLM"/>
    </source>
</evidence>
<dbReference type="EMBL" id="BMLP01000002">
    <property type="protein sequence ID" value="GGO31026.1"/>
    <property type="molecule type" value="Genomic_DNA"/>
</dbReference>
<feature type="chain" id="PRO_5036811258" description="Lipoprotein" evidence="1">
    <location>
        <begin position="28"/>
        <end position="124"/>
    </location>
</feature>
<dbReference type="AlphaFoldDB" id="A0A917YKS6"/>
<sequence length="124" mass="13460">MRRLTRTATVALSLTLLAACGALDRSAQPISVRLDAERLYVRMDDGSRCSVPRKGDAGRFERCGGGMDWTVEEHEPNVLRRALESGLTLVGGQGILSPMATITITAADGTRNVFELPDLSDLDW</sequence>
<proteinExistence type="predicted"/>
<name>A0A917YKS6_9RHOB</name>
<keyword evidence="3" id="KW-1185">Reference proteome</keyword>
<dbReference type="RefSeq" id="WP_146286539.1">
    <property type="nucleotide sequence ID" value="NZ_BMLP01000002.1"/>
</dbReference>